<keyword evidence="2" id="KW-0646">Protease inhibitor</keyword>
<organism evidence="7 8">
    <name type="scientific">Megalurothrips usitatus</name>
    <name type="common">bean blossom thrips</name>
    <dbReference type="NCBI Taxonomy" id="439358"/>
    <lineage>
        <taxon>Eukaryota</taxon>
        <taxon>Metazoa</taxon>
        <taxon>Ecdysozoa</taxon>
        <taxon>Arthropoda</taxon>
        <taxon>Hexapoda</taxon>
        <taxon>Insecta</taxon>
        <taxon>Pterygota</taxon>
        <taxon>Neoptera</taxon>
        <taxon>Paraneoptera</taxon>
        <taxon>Thysanoptera</taxon>
        <taxon>Terebrantia</taxon>
        <taxon>Thripoidea</taxon>
        <taxon>Thripidae</taxon>
        <taxon>Megalurothrips</taxon>
    </lineage>
</organism>
<dbReference type="GO" id="GO:0005615">
    <property type="term" value="C:extracellular space"/>
    <property type="evidence" value="ECO:0007669"/>
    <property type="project" value="InterPro"/>
</dbReference>
<dbReference type="PANTHER" id="PTHR11461">
    <property type="entry name" value="SERINE PROTEASE INHIBITOR, SERPIN"/>
    <property type="match status" value="1"/>
</dbReference>
<keyword evidence="8" id="KW-1185">Reference proteome</keyword>
<dbReference type="Gene3D" id="2.10.310.10">
    <property type="entry name" value="Serpins superfamily"/>
    <property type="match status" value="1"/>
</dbReference>
<dbReference type="Proteomes" id="UP001075354">
    <property type="component" value="Chromosome 1"/>
</dbReference>
<dbReference type="Pfam" id="PF00079">
    <property type="entry name" value="Serpin"/>
    <property type="match status" value="2"/>
</dbReference>
<evidence type="ECO:0000313" key="8">
    <source>
        <dbReference type="Proteomes" id="UP001075354"/>
    </source>
</evidence>
<feature type="domain" description="Serpin" evidence="6">
    <location>
        <begin position="101"/>
        <end position="534"/>
    </location>
</feature>
<evidence type="ECO:0000256" key="2">
    <source>
        <dbReference type="ARBA" id="ARBA00022690"/>
    </source>
</evidence>
<dbReference type="GO" id="GO:0004867">
    <property type="term" value="F:serine-type endopeptidase inhibitor activity"/>
    <property type="evidence" value="ECO:0007669"/>
    <property type="project" value="UniProtKB-KW"/>
</dbReference>
<dbReference type="InterPro" id="IPR042178">
    <property type="entry name" value="Serpin_sf_1"/>
</dbReference>
<evidence type="ECO:0000256" key="3">
    <source>
        <dbReference type="ARBA" id="ARBA00022900"/>
    </source>
</evidence>
<dbReference type="Gene3D" id="6.20.40.10">
    <property type="match status" value="1"/>
</dbReference>
<dbReference type="SMART" id="SM00093">
    <property type="entry name" value="SERPIN"/>
    <property type="match status" value="1"/>
</dbReference>
<sequence length="536" mass="59067">MSPARGAPLLRPPLLLLLLVMLAAAAHGQRRYSKFGVPQIYQRVGADDDAIVFPGEASSAFQSLYEETAGYQGAGIDRFRLAAEALFSIAIRLQGLLEDPNTLTRNGARGNFLVSPLSVTAALGQLALGSRGESHRLLGELLSLPGRPGQANRKRSVMQLHLQMGGLLEILQSTDGLRSTTFQMHTASALFVAPNLRLFPRFKREVNEMYRTQVIAINFGDPVAAQRRINTWVSQQTYGRVPRALKAPQPPTTAVVLSNAIYMKAAWRFPFARELTKVGVFKPSLSQQVQVPFMRGQFSLRLADNPRLRIRVLHLPYKRSDVGFYVILPYDVKHEEYDIHNLTSHLTVNDMVETLNSMTLQEVTVSLPRMTLRETFSVKEPLRRFQQQFGSQDGGAAANRIRARDTKAQTTQKVNMNGCSCTCPSDAGSFLGTRSGFGGGGGNTGGLVAAATGTDDPLVFNMTNASNDPRFRIQDIVHQMFLEVNEEGTEAAAATSTTIDYAATKTFRVDRPFSFFVRHETTLSTLFWATIVNPVA</sequence>
<comment type="caution">
    <text evidence="7">The sequence shown here is derived from an EMBL/GenBank/DDBJ whole genome shotgun (WGS) entry which is preliminary data.</text>
</comment>
<dbReference type="Gene3D" id="2.30.39.10">
    <property type="entry name" value="Alpha-1-antitrypsin, domain 1"/>
    <property type="match status" value="1"/>
</dbReference>
<dbReference type="CDD" id="cd00172">
    <property type="entry name" value="serpin"/>
    <property type="match status" value="1"/>
</dbReference>
<keyword evidence="5" id="KW-0732">Signal</keyword>
<dbReference type="InterPro" id="IPR042185">
    <property type="entry name" value="Serpin_sf_2"/>
</dbReference>
<dbReference type="AlphaFoldDB" id="A0AAV7XZR7"/>
<feature type="signal peptide" evidence="5">
    <location>
        <begin position="1"/>
        <end position="28"/>
    </location>
</feature>
<dbReference type="Gene3D" id="3.30.497.10">
    <property type="entry name" value="Antithrombin, subunit I, domain 2"/>
    <property type="match status" value="1"/>
</dbReference>
<accession>A0AAV7XZR7</accession>
<protein>
    <recommendedName>
        <fullName evidence="6">Serpin domain-containing protein</fullName>
    </recommendedName>
</protein>
<proteinExistence type="inferred from homology"/>
<dbReference type="InterPro" id="IPR000215">
    <property type="entry name" value="Serpin_fam"/>
</dbReference>
<keyword evidence="3" id="KW-0722">Serine protease inhibitor</keyword>
<evidence type="ECO:0000256" key="1">
    <source>
        <dbReference type="ARBA" id="ARBA00009500"/>
    </source>
</evidence>
<dbReference type="InterPro" id="IPR023796">
    <property type="entry name" value="Serpin_dom"/>
</dbReference>
<dbReference type="EMBL" id="JAPTSV010000001">
    <property type="protein sequence ID" value="KAJ1532056.1"/>
    <property type="molecule type" value="Genomic_DNA"/>
</dbReference>
<evidence type="ECO:0000256" key="4">
    <source>
        <dbReference type="RuleBase" id="RU000411"/>
    </source>
</evidence>
<dbReference type="InterPro" id="IPR036186">
    <property type="entry name" value="Serpin_sf"/>
</dbReference>
<evidence type="ECO:0000256" key="5">
    <source>
        <dbReference type="SAM" id="SignalP"/>
    </source>
</evidence>
<name>A0AAV7XZR7_9NEOP</name>
<evidence type="ECO:0000313" key="7">
    <source>
        <dbReference type="EMBL" id="KAJ1532056.1"/>
    </source>
</evidence>
<gene>
    <name evidence="7" type="ORF">ONE63_000687</name>
</gene>
<dbReference type="PANTHER" id="PTHR11461:SF211">
    <property type="entry name" value="GH10112P-RELATED"/>
    <property type="match status" value="1"/>
</dbReference>
<evidence type="ECO:0000259" key="6">
    <source>
        <dbReference type="SMART" id="SM00093"/>
    </source>
</evidence>
<comment type="similarity">
    <text evidence="1 4">Belongs to the serpin family.</text>
</comment>
<dbReference type="SUPFAM" id="SSF56574">
    <property type="entry name" value="Serpins"/>
    <property type="match status" value="1"/>
</dbReference>
<feature type="chain" id="PRO_5043440241" description="Serpin domain-containing protein" evidence="5">
    <location>
        <begin position="29"/>
        <end position="536"/>
    </location>
</feature>
<reference evidence="7" key="1">
    <citation type="submission" date="2022-12" db="EMBL/GenBank/DDBJ databases">
        <title>Chromosome-level genome assembly of the bean flower thrips Megalurothrips usitatus.</title>
        <authorList>
            <person name="Ma L."/>
            <person name="Liu Q."/>
            <person name="Li H."/>
            <person name="Cai W."/>
        </authorList>
    </citation>
    <scope>NUCLEOTIDE SEQUENCE</scope>
    <source>
        <strain evidence="7">Cailab_2022a</strain>
    </source>
</reference>